<protein>
    <submittedName>
        <fullName evidence="2">Uncharacterized protein</fullName>
    </submittedName>
</protein>
<feature type="compositionally biased region" description="Basic residues" evidence="1">
    <location>
        <begin position="352"/>
        <end position="365"/>
    </location>
</feature>
<dbReference type="EMBL" id="DQ365821">
    <property type="protein sequence ID" value="ABC94892.1"/>
    <property type="molecule type" value="Genomic_DNA"/>
</dbReference>
<evidence type="ECO:0000313" key="2">
    <source>
        <dbReference type="EMBL" id="ABC94892.1"/>
    </source>
</evidence>
<accession>Q0ZLH5</accession>
<name>Q0ZLH5_9ORYZ</name>
<organism evidence="2">
    <name type="scientific">Oryza australiensis</name>
    <dbReference type="NCBI Taxonomy" id="4532"/>
    <lineage>
        <taxon>Eukaryota</taxon>
        <taxon>Viridiplantae</taxon>
        <taxon>Streptophyta</taxon>
        <taxon>Embryophyta</taxon>
        <taxon>Tracheophyta</taxon>
        <taxon>Spermatophyta</taxon>
        <taxon>Magnoliopsida</taxon>
        <taxon>Liliopsida</taxon>
        <taxon>Poales</taxon>
        <taxon>Poaceae</taxon>
        <taxon>BOP clade</taxon>
        <taxon>Oryzoideae</taxon>
        <taxon>Oryzeae</taxon>
        <taxon>Oryzinae</taxon>
        <taxon>Oryza</taxon>
    </lineage>
</organism>
<feature type="region of interest" description="Disordered" evidence="1">
    <location>
        <begin position="281"/>
        <end position="399"/>
    </location>
</feature>
<proteinExistence type="predicted"/>
<evidence type="ECO:0000256" key="1">
    <source>
        <dbReference type="SAM" id="MobiDB-lite"/>
    </source>
</evidence>
<sequence length="399" mass="44889">MSNHDGTWEVTIPRDEGFVVQLQSLLWCLRYPEPPTYHTKRHGSEMYPAWEAAVSIEARMGSETSYCFHTRYHRDLAEAAIQDAAREAFLRLNAEHRAELTMTEFVHHPYREEGNPVCTVEANPCCYNPMVTRLSRWAETADDCYEEALLEINDQQSRLNDLVDSHQGCGDQISMLQTQLQANGAQYEQLSDRYMARGEALVELEEQLRKSKQQINQLEEQLHTRPVYAAGTSTEPVPSHPAPVPDHYYHMTPASFDTFQAMVEQAFMLSTESAPYLVDPTAATSMGPTPSSIPVPSEPGSGEGNPIQIYTDTESEAEPMEIKWESSDTDSMEEEVPPRRLTHTGGPLTRQTARKSTRPPSRKIRRDSEATTSEPWGLRFASAADHPLPAPGSCGWMDD</sequence>
<dbReference type="AlphaFoldDB" id="Q0ZLH5"/>
<reference evidence="2" key="1">
    <citation type="journal article" date="2006" name="Genome Res.">
        <title>Doubling genome size without polyploidization: dynamics of retrotransposition-driven genomic expansions in Oryza australiensis, a wild relative of rice.</title>
        <authorList>
            <person name="Piegu B."/>
            <person name="Guyot R."/>
            <person name="Picault N."/>
            <person name="Roulin A."/>
            <person name="Saniyal A."/>
            <person name="Kim H."/>
            <person name="Collura K."/>
            <person name="Brar D.S."/>
            <person name="Jackson S."/>
            <person name="Wing R.A."/>
            <person name="Panaud O."/>
        </authorList>
    </citation>
    <scope>NUCLEOTIDE SEQUENCE</scope>
</reference>